<dbReference type="EMBL" id="JAGPNK010000007">
    <property type="protein sequence ID" value="KAH7318047.1"/>
    <property type="molecule type" value="Genomic_DNA"/>
</dbReference>
<dbReference type="PANTHER" id="PTHR37544">
    <property type="entry name" value="SPRAY-RELATED"/>
    <property type="match status" value="1"/>
</dbReference>
<feature type="transmembrane region" description="Helical" evidence="1">
    <location>
        <begin position="31"/>
        <end position="51"/>
    </location>
</feature>
<evidence type="ECO:0000313" key="3">
    <source>
        <dbReference type="Proteomes" id="UP000813444"/>
    </source>
</evidence>
<name>A0A8K0SQU7_9HYPO</name>
<protein>
    <submittedName>
        <fullName evidence="2">Uncharacterized protein</fullName>
    </submittedName>
</protein>
<dbReference type="PANTHER" id="PTHR37544:SF3">
    <property type="entry name" value="SPRAY"/>
    <property type="match status" value="1"/>
</dbReference>
<keyword evidence="1" id="KW-0812">Transmembrane</keyword>
<keyword evidence="3" id="KW-1185">Reference proteome</keyword>
<dbReference type="OrthoDB" id="3248909at2759"/>
<organism evidence="2 3">
    <name type="scientific">Stachybotrys elegans</name>
    <dbReference type="NCBI Taxonomy" id="80388"/>
    <lineage>
        <taxon>Eukaryota</taxon>
        <taxon>Fungi</taxon>
        <taxon>Dikarya</taxon>
        <taxon>Ascomycota</taxon>
        <taxon>Pezizomycotina</taxon>
        <taxon>Sordariomycetes</taxon>
        <taxon>Hypocreomycetidae</taxon>
        <taxon>Hypocreales</taxon>
        <taxon>Stachybotryaceae</taxon>
        <taxon>Stachybotrys</taxon>
    </lineage>
</organism>
<feature type="transmembrane region" description="Helical" evidence="1">
    <location>
        <begin position="157"/>
        <end position="181"/>
    </location>
</feature>
<feature type="transmembrane region" description="Helical" evidence="1">
    <location>
        <begin position="89"/>
        <end position="108"/>
    </location>
</feature>
<dbReference type="InterPro" id="IPR021840">
    <property type="entry name" value="DUF3433"/>
</dbReference>
<keyword evidence="1" id="KW-0472">Membrane</keyword>
<feature type="transmembrane region" description="Helical" evidence="1">
    <location>
        <begin position="340"/>
        <end position="363"/>
    </location>
</feature>
<feature type="transmembrane region" description="Helical" evidence="1">
    <location>
        <begin position="375"/>
        <end position="397"/>
    </location>
</feature>
<dbReference type="AlphaFoldDB" id="A0A8K0SQU7"/>
<evidence type="ECO:0000313" key="2">
    <source>
        <dbReference type="EMBL" id="KAH7318047.1"/>
    </source>
</evidence>
<keyword evidence="1" id="KW-1133">Transmembrane helix</keyword>
<proteinExistence type="predicted"/>
<feature type="transmembrane region" description="Helical" evidence="1">
    <location>
        <begin position="213"/>
        <end position="231"/>
    </location>
</feature>
<dbReference type="Proteomes" id="UP000813444">
    <property type="component" value="Unassembled WGS sequence"/>
</dbReference>
<sequence length="607" mass="67235">MKSSAFVHGEPSRTRVSGTRANWKPFTFNPLFILFLVALHVLHIVGIQLLINQRKSDEPQLQRVQRNGTETDYDSVFIFGDADVTTYLAWQYLPVGIIVLIAAIWELVDMDVRRLAPFVQLASNEGGNAYNALCLDYTSIFGLTTPFSALQRRHWNVALCSTMYILVSIVLPAISGSIFAVEFGAISFSQGRVAEPTFAIVTINKGLATVTQALHGVMAGSALLLSILLLLQHTGLYHDPKGLGGIVSLVSDADRSGCTTLELFRQIPPFAHSDVISSALGNISFRLEHFAAFYPDGSTYMTYQLSSKSMQGYIVSINPSQRSYYRNDRDSRGLWLTKRIAWLSEVFLWLGHAAITAALYYTARFVGVATSSSSVSRVAIGKVVLTACMTIGGMMWISIQREVQRFEPWRKLAGGRTSRLYTSMVRGDIVSRAYLGGALMSIVLGSLMALWASICVFMVQAATIFVPPLMEFAATPGSKNPETGEQTMGIFEVLSFQAMMAMVGVAVGVHLMIFFNLIFLSFNKRTVPFLPRAPTTIASQLLYVCHSDRLLSTFEGTSMLTGRELADRLRSVESFCLFGWFTSPRSQVQYVGVERCDHINQWSPFQY</sequence>
<gene>
    <name evidence="2" type="ORF">B0I35DRAFT_409002</name>
</gene>
<evidence type="ECO:0000256" key="1">
    <source>
        <dbReference type="SAM" id="Phobius"/>
    </source>
</evidence>
<dbReference type="Pfam" id="PF11915">
    <property type="entry name" value="DUF3433"/>
    <property type="match status" value="2"/>
</dbReference>
<feature type="transmembrane region" description="Helical" evidence="1">
    <location>
        <begin position="433"/>
        <end position="466"/>
    </location>
</feature>
<accession>A0A8K0SQU7</accession>
<comment type="caution">
    <text evidence="2">The sequence shown here is derived from an EMBL/GenBank/DDBJ whole genome shotgun (WGS) entry which is preliminary data.</text>
</comment>
<feature type="transmembrane region" description="Helical" evidence="1">
    <location>
        <begin position="498"/>
        <end position="522"/>
    </location>
</feature>
<reference evidence="2" key="1">
    <citation type="journal article" date="2021" name="Nat. Commun.">
        <title>Genetic determinants of endophytism in the Arabidopsis root mycobiome.</title>
        <authorList>
            <person name="Mesny F."/>
            <person name="Miyauchi S."/>
            <person name="Thiergart T."/>
            <person name="Pickel B."/>
            <person name="Atanasova L."/>
            <person name="Karlsson M."/>
            <person name="Huettel B."/>
            <person name="Barry K.W."/>
            <person name="Haridas S."/>
            <person name="Chen C."/>
            <person name="Bauer D."/>
            <person name="Andreopoulos W."/>
            <person name="Pangilinan J."/>
            <person name="LaButti K."/>
            <person name="Riley R."/>
            <person name="Lipzen A."/>
            <person name="Clum A."/>
            <person name="Drula E."/>
            <person name="Henrissat B."/>
            <person name="Kohler A."/>
            <person name="Grigoriev I.V."/>
            <person name="Martin F.M."/>
            <person name="Hacquard S."/>
        </authorList>
    </citation>
    <scope>NUCLEOTIDE SEQUENCE</scope>
    <source>
        <strain evidence="2">MPI-CAGE-CH-0235</strain>
    </source>
</reference>